<dbReference type="InterPro" id="IPR020891">
    <property type="entry name" value="UPF0758_CS"/>
</dbReference>
<dbReference type="NCBIfam" id="NF000642">
    <property type="entry name" value="PRK00024.1"/>
    <property type="match status" value="1"/>
</dbReference>
<keyword evidence="3" id="KW-0378">Hydrolase</keyword>
<dbReference type="Gene3D" id="1.10.150.20">
    <property type="entry name" value="5' to 3' exonuclease, C-terminal subdomain"/>
    <property type="match status" value="1"/>
</dbReference>
<gene>
    <name evidence="7" type="ORF">ASZ90_018546</name>
</gene>
<keyword evidence="2" id="KW-0479">Metal-binding</keyword>
<dbReference type="PANTHER" id="PTHR30471">
    <property type="entry name" value="DNA REPAIR PROTEIN RADC"/>
    <property type="match status" value="1"/>
</dbReference>
<dbReference type="AlphaFoldDB" id="A0A0W8E5V4"/>
<dbReference type="CDD" id="cd08071">
    <property type="entry name" value="MPN_DUF2466"/>
    <property type="match status" value="1"/>
</dbReference>
<keyword evidence="1" id="KW-0645">Protease</keyword>
<dbReference type="EMBL" id="LNQE01001861">
    <property type="protein sequence ID" value="KUG04020.1"/>
    <property type="molecule type" value="Genomic_DNA"/>
</dbReference>
<accession>A0A0W8E5V4</accession>
<dbReference type="NCBIfam" id="TIGR00608">
    <property type="entry name" value="radc"/>
    <property type="match status" value="1"/>
</dbReference>
<evidence type="ECO:0000256" key="3">
    <source>
        <dbReference type="ARBA" id="ARBA00022801"/>
    </source>
</evidence>
<dbReference type="InterPro" id="IPR025657">
    <property type="entry name" value="RadC_JAB"/>
</dbReference>
<evidence type="ECO:0000259" key="6">
    <source>
        <dbReference type="PROSITE" id="PS50249"/>
    </source>
</evidence>
<evidence type="ECO:0000256" key="2">
    <source>
        <dbReference type="ARBA" id="ARBA00022723"/>
    </source>
</evidence>
<dbReference type="SUPFAM" id="SSF47781">
    <property type="entry name" value="RuvA domain 2-like"/>
    <property type="match status" value="1"/>
</dbReference>
<dbReference type="PROSITE" id="PS01302">
    <property type="entry name" value="UPF0758"/>
    <property type="match status" value="1"/>
</dbReference>
<dbReference type="Gene3D" id="3.40.140.10">
    <property type="entry name" value="Cytidine Deaminase, domain 2"/>
    <property type="match status" value="1"/>
</dbReference>
<dbReference type="PANTHER" id="PTHR30471:SF3">
    <property type="entry name" value="UPF0758 PROTEIN YEES-RELATED"/>
    <property type="match status" value="1"/>
</dbReference>
<evidence type="ECO:0000256" key="1">
    <source>
        <dbReference type="ARBA" id="ARBA00022670"/>
    </source>
</evidence>
<comment type="caution">
    <text evidence="7">The sequence shown here is derived from an EMBL/GenBank/DDBJ whole genome shotgun (WGS) entry which is preliminary data.</text>
</comment>
<name>A0A0W8E5V4_9ZZZZ</name>
<sequence>MIFIYTEYEIKQLSTRELLSLTLRENPASETLSVLDDYFSNPRELINCSLEELSQVKGIGQKRAMQLKASLELGRRVYNHPAAELPMVKNPDDLASLIMDEMRYLNQEHFRVVLLNRKNNVLSIETITIGGLCSSIVHPRECFKPAIKKSAASIILVHNHPSGDPTPSQEDINITRRLIEVGDLIGITVLDHLIIGDNRWVSLKSLGHM</sequence>
<dbReference type="GO" id="GO:0008237">
    <property type="term" value="F:metallopeptidase activity"/>
    <property type="evidence" value="ECO:0007669"/>
    <property type="project" value="UniProtKB-KW"/>
</dbReference>
<dbReference type="PROSITE" id="PS50249">
    <property type="entry name" value="MPN"/>
    <property type="match status" value="1"/>
</dbReference>
<feature type="domain" description="MPN" evidence="6">
    <location>
        <begin position="87"/>
        <end position="209"/>
    </location>
</feature>
<evidence type="ECO:0000313" key="7">
    <source>
        <dbReference type="EMBL" id="KUG04020.1"/>
    </source>
</evidence>
<dbReference type="GO" id="GO:0046872">
    <property type="term" value="F:metal ion binding"/>
    <property type="evidence" value="ECO:0007669"/>
    <property type="project" value="UniProtKB-KW"/>
</dbReference>
<proteinExistence type="predicted"/>
<dbReference type="Pfam" id="PF04002">
    <property type="entry name" value="RadC"/>
    <property type="match status" value="1"/>
</dbReference>
<reference evidence="7" key="1">
    <citation type="journal article" date="2015" name="Proc. Natl. Acad. Sci. U.S.A.">
        <title>Networks of energetic and metabolic interactions define dynamics in microbial communities.</title>
        <authorList>
            <person name="Embree M."/>
            <person name="Liu J.K."/>
            <person name="Al-Bassam M.M."/>
            <person name="Zengler K."/>
        </authorList>
    </citation>
    <scope>NUCLEOTIDE SEQUENCE</scope>
</reference>
<evidence type="ECO:0000256" key="4">
    <source>
        <dbReference type="ARBA" id="ARBA00022833"/>
    </source>
</evidence>
<dbReference type="InterPro" id="IPR010994">
    <property type="entry name" value="RuvA_2-like"/>
</dbReference>
<evidence type="ECO:0000256" key="5">
    <source>
        <dbReference type="ARBA" id="ARBA00023049"/>
    </source>
</evidence>
<keyword evidence="5" id="KW-0482">Metalloprotease</keyword>
<dbReference type="GO" id="GO:0006508">
    <property type="term" value="P:proteolysis"/>
    <property type="evidence" value="ECO:0007669"/>
    <property type="project" value="UniProtKB-KW"/>
</dbReference>
<keyword evidence="4" id="KW-0862">Zinc</keyword>
<protein>
    <submittedName>
        <fullName evidence="7">Dna repair protein radc</fullName>
    </submittedName>
</protein>
<dbReference type="InterPro" id="IPR001405">
    <property type="entry name" value="UPF0758"/>
</dbReference>
<dbReference type="InterPro" id="IPR037518">
    <property type="entry name" value="MPN"/>
</dbReference>
<organism evidence="7">
    <name type="scientific">hydrocarbon metagenome</name>
    <dbReference type="NCBI Taxonomy" id="938273"/>
    <lineage>
        <taxon>unclassified sequences</taxon>
        <taxon>metagenomes</taxon>
        <taxon>ecological metagenomes</taxon>
    </lineage>
</organism>